<keyword evidence="8" id="KW-1133">Transmembrane helix</keyword>
<keyword evidence="4" id="KW-1015">Disulfide bond</keyword>
<dbReference type="EMBL" id="CAACVG010007156">
    <property type="protein sequence ID" value="VEN43909.1"/>
    <property type="molecule type" value="Genomic_DNA"/>
</dbReference>
<feature type="binding site" evidence="6">
    <location>
        <position position="134"/>
    </location>
    <ligand>
        <name>ATP</name>
        <dbReference type="ChEBI" id="CHEBI:30616"/>
    </ligand>
</feature>
<reference evidence="10 11" key="1">
    <citation type="submission" date="2019-01" db="EMBL/GenBank/DDBJ databases">
        <authorList>
            <person name="Sayadi A."/>
        </authorList>
    </citation>
    <scope>NUCLEOTIDE SEQUENCE [LARGE SCALE GENOMIC DNA]</scope>
</reference>
<dbReference type="Proteomes" id="UP000410492">
    <property type="component" value="Unassembled WGS sequence"/>
</dbReference>
<name>A0A653C8E0_CALMS</name>
<evidence type="ECO:0000259" key="9">
    <source>
        <dbReference type="Pfam" id="PF06702"/>
    </source>
</evidence>
<dbReference type="PANTHER" id="PTHR12450">
    <property type="entry name" value="DENTIN MATRIX PROTEIN 4 PROTEIN FAM20"/>
    <property type="match status" value="1"/>
</dbReference>
<dbReference type="GO" id="GO:0046872">
    <property type="term" value="F:metal ion binding"/>
    <property type="evidence" value="ECO:0007669"/>
    <property type="project" value="UniProtKB-KW"/>
</dbReference>
<comment type="subcellular location">
    <subcellularLocation>
        <location evidence="1">Golgi apparatus</location>
    </subcellularLocation>
</comment>
<dbReference type="GO" id="GO:0005794">
    <property type="term" value="C:Golgi apparatus"/>
    <property type="evidence" value="ECO:0007669"/>
    <property type="project" value="UniProtKB-SubCell"/>
</dbReference>
<keyword evidence="7" id="KW-0464">Manganese</keyword>
<feature type="binding site" evidence="7">
    <location>
        <position position="169"/>
    </location>
    <ligand>
        <name>Mn(2+)</name>
        <dbReference type="ChEBI" id="CHEBI:29035"/>
    </ligand>
</feature>
<dbReference type="GO" id="GO:0005524">
    <property type="term" value="F:ATP binding"/>
    <property type="evidence" value="ECO:0007669"/>
    <property type="project" value="UniProtKB-KW"/>
</dbReference>
<proteinExistence type="inferred from homology"/>
<comment type="similarity">
    <text evidence="2">Belongs to the FAM20 family.</text>
</comment>
<evidence type="ECO:0000256" key="5">
    <source>
        <dbReference type="ARBA" id="ARBA00023180"/>
    </source>
</evidence>
<feature type="binding site" evidence="6">
    <location>
        <position position="150"/>
    </location>
    <ligand>
        <name>ATP</name>
        <dbReference type="ChEBI" id="CHEBI:30616"/>
    </ligand>
</feature>
<evidence type="ECO:0000256" key="1">
    <source>
        <dbReference type="ARBA" id="ARBA00004555"/>
    </source>
</evidence>
<dbReference type="InterPro" id="IPR009581">
    <property type="entry name" value="FAM20_C"/>
</dbReference>
<keyword evidence="3" id="KW-0333">Golgi apparatus</keyword>
<gene>
    <name evidence="10" type="ORF">CALMAC_LOCUS6900</name>
</gene>
<dbReference type="PANTHER" id="PTHR12450:SF14">
    <property type="entry name" value="GLYCOSAMINOGLYCAN XYLOSYLKINASE"/>
    <property type="match status" value="1"/>
</dbReference>
<accession>A0A653C8E0</accession>
<feature type="transmembrane region" description="Helical" evidence="8">
    <location>
        <begin position="7"/>
        <end position="25"/>
    </location>
</feature>
<evidence type="ECO:0000256" key="4">
    <source>
        <dbReference type="ARBA" id="ARBA00023157"/>
    </source>
</evidence>
<keyword evidence="11" id="KW-1185">Reference proteome</keyword>
<protein>
    <recommendedName>
        <fullName evidence="9">FAM20 C-terminal domain-containing protein</fullName>
    </recommendedName>
</protein>
<evidence type="ECO:0000256" key="7">
    <source>
        <dbReference type="PIRSR" id="PIRSR624869-3"/>
    </source>
</evidence>
<keyword evidence="6" id="KW-0547">Nucleotide-binding</keyword>
<feature type="domain" description="FAM20 C-terminal" evidence="9">
    <location>
        <begin position="217"/>
        <end position="287"/>
    </location>
</feature>
<evidence type="ECO:0000313" key="10">
    <source>
        <dbReference type="EMBL" id="VEN43909.1"/>
    </source>
</evidence>
<keyword evidence="7" id="KW-0479">Metal-binding</keyword>
<keyword evidence="8" id="KW-0472">Membrane</keyword>
<keyword evidence="6" id="KW-0067">ATP-binding</keyword>
<dbReference type="InterPro" id="IPR024869">
    <property type="entry name" value="FAM20"/>
</dbReference>
<evidence type="ECO:0000256" key="2">
    <source>
        <dbReference type="ARBA" id="ARBA00006557"/>
    </source>
</evidence>
<keyword evidence="5" id="KW-0325">Glycoprotein</keyword>
<dbReference type="AlphaFoldDB" id="A0A653C8E0"/>
<evidence type="ECO:0000256" key="8">
    <source>
        <dbReference type="SAM" id="Phobius"/>
    </source>
</evidence>
<dbReference type="Pfam" id="PF06702">
    <property type="entry name" value="Fam20C"/>
    <property type="match status" value="1"/>
</dbReference>
<evidence type="ECO:0000313" key="11">
    <source>
        <dbReference type="Proteomes" id="UP000410492"/>
    </source>
</evidence>
<evidence type="ECO:0000256" key="3">
    <source>
        <dbReference type="ARBA" id="ARBA00023034"/>
    </source>
</evidence>
<comment type="cofactor">
    <cofactor evidence="7">
        <name>Mn(2+)</name>
        <dbReference type="ChEBI" id="CHEBI:29035"/>
    </cofactor>
</comment>
<evidence type="ECO:0000256" key="6">
    <source>
        <dbReference type="PIRSR" id="PIRSR624869-2"/>
    </source>
</evidence>
<dbReference type="GO" id="GO:0016773">
    <property type="term" value="F:phosphotransferase activity, alcohol group as acceptor"/>
    <property type="evidence" value="ECO:0007669"/>
    <property type="project" value="TreeGrafter"/>
</dbReference>
<dbReference type="OrthoDB" id="8583677at2759"/>
<organism evidence="10 11">
    <name type="scientific">Callosobruchus maculatus</name>
    <name type="common">Southern cowpea weevil</name>
    <name type="synonym">Pulse bruchid</name>
    <dbReference type="NCBI Taxonomy" id="64391"/>
    <lineage>
        <taxon>Eukaryota</taxon>
        <taxon>Metazoa</taxon>
        <taxon>Ecdysozoa</taxon>
        <taxon>Arthropoda</taxon>
        <taxon>Hexapoda</taxon>
        <taxon>Insecta</taxon>
        <taxon>Pterygota</taxon>
        <taxon>Neoptera</taxon>
        <taxon>Endopterygota</taxon>
        <taxon>Coleoptera</taxon>
        <taxon>Polyphaga</taxon>
        <taxon>Cucujiformia</taxon>
        <taxon>Chrysomeloidea</taxon>
        <taxon>Chrysomelidae</taxon>
        <taxon>Bruchinae</taxon>
        <taxon>Bruchini</taxon>
        <taxon>Callosobruchus</taxon>
    </lineage>
</organism>
<sequence>MLRRRNVLVLSVTILILFFFTTNYLRSILPSNNSVEYTSLSIEGKIQIEFKNLPKDYKIPSLIEHNTFYAFLKNIKNEKFEISGENITNLWKEANSWVTKTQIFNMSSPNIGKVAYALKNAKILKADLDTRGTQLKFIFTLDGNQQVIFKPQWYEKERIIEGPVYAGKDRYGSEIVGFYLSAILNKPLCPISVERTISLKQDVLPVATKRLLETTFMSKNRTCIYGQCFFCKKEDPICSDKNSYLNGAVIFNIKGHLVSNRSPWQRTYKKGKRAVWQEFPEKYCKYVYHHI</sequence>
<keyword evidence="8" id="KW-0812">Transmembrane</keyword>